<dbReference type="FunFam" id="3.60.110.10:FF:000004">
    <property type="entry name" value="Carbon-nitrogen hydrolase"/>
    <property type="match status" value="1"/>
</dbReference>
<evidence type="ECO:0000259" key="6">
    <source>
        <dbReference type="PROSITE" id="PS50263"/>
    </source>
</evidence>
<protein>
    <recommendedName>
        <fullName evidence="5">Omega-amidase YafV</fullName>
        <ecNumber evidence="3">3.5.1.3</ecNumber>
    </recommendedName>
</protein>
<evidence type="ECO:0000313" key="7">
    <source>
        <dbReference type="EMBL" id="MBP1840272.1"/>
    </source>
</evidence>
<dbReference type="Proteomes" id="UP001231587">
    <property type="component" value="Unassembled WGS sequence"/>
</dbReference>
<evidence type="ECO:0000256" key="3">
    <source>
        <dbReference type="ARBA" id="ARBA00039118"/>
    </source>
</evidence>
<dbReference type="PANTHER" id="PTHR47799">
    <property type="entry name" value="OMEGA-AMIDASE YAFV"/>
    <property type="match status" value="1"/>
</dbReference>
<dbReference type="Proteomes" id="UP001138672">
    <property type="component" value="Unassembled WGS sequence"/>
</dbReference>
<reference evidence="7" key="1">
    <citation type="submission" date="2021-03" db="EMBL/GenBank/DDBJ databases">
        <title>Genomic Encyclopedia of Type Strains, Phase IV (KMG-IV): sequencing the most valuable type-strain genomes for metagenomic binning, comparative biology and taxonomic classification.</title>
        <authorList>
            <person name="Goeker M."/>
        </authorList>
    </citation>
    <scope>NUCLEOTIDE SEQUENCE</scope>
    <source>
        <strain evidence="7">DSM 15523</strain>
        <strain evidence="8 10">DSM 16476</strain>
    </source>
</reference>
<keyword evidence="10" id="KW-1185">Reference proteome</keyword>
<evidence type="ECO:0000256" key="1">
    <source>
        <dbReference type="ARBA" id="ARBA00010613"/>
    </source>
</evidence>
<evidence type="ECO:0000256" key="2">
    <source>
        <dbReference type="ARBA" id="ARBA00022801"/>
    </source>
</evidence>
<comment type="caution">
    <text evidence="7">The sequence shown here is derived from an EMBL/GenBank/DDBJ whole genome shotgun (WGS) entry which is preliminary data.</text>
</comment>
<evidence type="ECO:0000313" key="10">
    <source>
        <dbReference type="Proteomes" id="UP001231587"/>
    </source>
</evidence>
<dbReference type="PROSITE" id="PS50263">
    <property type="entry name" value="CN_HYDROLASE"/>
    <property type="match status" value="1"/>
</dbReference>
<gene>
    <name evidence="7" type="ORF">J2Z56_002200</name>
    <name evidence="8" type="ORF">J2Z57_000558</name>
</gene>
<comment type="catalytic activity">
    <reaction evidence="4">
        <text>a monoamide of a dicarboxylate + H2O = a dicarboxylate + NH4(+)</text>
        <dbReference type="Rhea" id="RHEA:11716"/>
        <dbReference type="ChEBI" id="CHEBI:15377"/>
        <dbReference type="ChEBI" id="CHEBI:28938"/>
        <dbReference type="ChEBI" id="CHEBI:28965"/>
        <dbReference type="ChEBI" id="CHEBI:77450"/>
        <dbReference type="EC" id="3.5.1.3"/>
    </reaction>
</comment>
<dbReference type="AlphaFoldDB" id="A0A9X1CBQ3"/>
<sequence length="259" mass="29188">MEDQLHIALIQTDLVWEQPEANRKAIQDIVASITDDIDVIVLPEMFTTGFSMNAAKLAEPISGTSVAWMKQLAAQKETAVMGSLIISEAGNFYNQLVFVYPNGELTSYKKRHTFTLAGEDTVYTAGTERTIINYKGWSLCPLVCYDLRFPVWSRYNNDYDVLFYVANWPKPRIAAWNALLQARAIENMSYCIGVNRVGTDAKGHEYSGHSAAYNALGETISTFVEHEIGYRIVALNKDEISATRNKFNFLNDRDAFTLK</sequence>
<evidence type="ECO:0000313" key="8">
    <source>
        <dbReference type="EMBL" id="MDQ0334136.1"/>
    </source>
</evidence>
<organism evidence="7 9">
    <name type="scientific">Formosa algae</name>
    <dbReference type="NCBI Taxonomy" id="225843"/>
    <lineage>
        <taxon>Bacteria</taxon>
        <taxon>Pseudomonadati</taxon>
        <taxon>Bacteroidota</taxon>
        <taxon>Flavobacteriia</taxon>
        <taxon>Flavobacteriales</taxon>
        <taxon>Flavobacteriaceae</taxon>
        <taxon>Formosa</taxon>
    </lineage>
</organism>
<dbReference type="InterPro" id="IPR003010">
    <property type="entry name" value="C-N_Hydrolase"/>
</dbReference>
<dbReference type="InterPro" id="IPR036526">
    <property type="entry name" value="C-N_Hydrolase_sf"/>
</dbReference>
<dbReference type="Gene3D" id="3.60.110.10">
    <property type="entry name" value="Carbon-nitrogen hydrolase"/>
    <property type="match status" value="1"/>
</dbReference>
<dbReference type="EMBL" id="JAGGJQ010000006">
    <property type="protein sequence ID" value="MBP1840272.1"/>
    <property type="molecule type" value="Genomic_DNA"/>
</dbReference>
<dbReference type="SUPFAM" id="SSF56317">
    <property type="entry name" value="Carbon-nitrogen hydrolase"/>
    <property type="match status" value="1"/>
</dbReference>
<dbReference type="GO" id="GO:0106008">
    <property type="term" value="F:2-oxoglutaramate amidase activity"/>
    <property type="evidence" value="ECO:0007669"/>
    <property type="project" value="TreeGrafter"/>
</dbReference>
<dbReference type="PANTHER" id="PTHR47799:SF1">
    <property type="entry name" value="OMEGA-AMIDASE YAFV"/>
    <property type="match status" value="1"/>
</dbReference>
<dbReference type="OrthoDB" id="9811121at2"/>
<dbReference type="RefSeq" id="WP_057782967.1">
    <property type="nucleotide sequence ID" value="NZ_JAGGJQ010000006.1"/>
</dbReference>
<evidence type="ECO:0000256" key="4">
    <source>
        <dbReference type="ARBA" id="ARBA00052904"/>
    </source>
</evidence>
<name>A0A9X1CBQ3_9FLAO</name>
<feature type="domain" description="CN hydrolase" evidence="6">
    <location>
        <begin position="5"/>
        <end position="237"/>
    </location>
</feature>
<comment type="similarity">
    <text evidence="1">Belongs to the carbon-nitrogen hydrolase superfamily. NIT1/NIT2 family.</text>
</comment>
<evidence type="ECO:0000313" key="9">
    <source>
        <dbReference type="Proteomes" id="UP001138672"/>
    </source>
</evidence>
<dbReference type="GO" id="GO:0050152">
    <property type="term" value="F:omega-amidase activity"/>
    <property type="evidence" value="ECO:0007669"/>
    <property type="project" value="UniProtKB-EC"/>
</dbReference>
<dbReference type="Pfam" id="PF00795">
    <property type="entry name" value="CN_hydrolase"/>
    <property type="match status" value="1"/>
</dbReference>
<dbReference type="EC" id="3.5.1.3" evidence="3"/>
<evidence type="ECO:0000256" key="5">
    <source>
        <dbReference type="ARBA" id="ARBA00072139"/>
    </source>
</evidence>
<dbReference type="InterPro" id="IPR052737">
    <property type="entry name" value="Omega-amidase_YafV"/>
</dbReference>
<keyword evidence="2" id="KW-0378">Hydrolase</keyword>
<dbReference type="EMBL" id="JAUSUU010000001">
    <property type="protein sequence ID" value="MDQ0334136.1"/>
    <property type="molecule type" value="Genomic_DNA"/>
</dbReference>
<dbReference type="CDD" id="cd07575">
    <property type="entry name" value="Xc-1258_like"/>
    <property type="match status" value="1"/>
</dbReference>
<proteinExistence type="inferred from homology"/>
<accession>A0A9X1CBQ3</accession>
<dbReference type="NCBIfam" id="NF007757">
    <property type="entry name" value="PRK10438.1"/>
    <property type="match status" value="1"/>
</dbReference>